<sequence>MIVSMTRTSLFKAAPYNRREFHYQMQWLHKNAIGFMRKPHRLSDKALQHMECEFLRMEGVSNRLWKELVLLKQTSVDKPMGACQSHENFWANTTVDNRFAITHGSPTFHAYKQIRSGPKNKRSPERTYELQSHPIISG</sequence>
<dbReference type="KEGG" id="ovi:T265_01212"/>
<keyword evidence="2" id="KW-1185">Reference proteome</keyword>
<organism evidence="1 2">
    <name type="scientific">Opisthorchis viverrini</name>
    <name type="common">Southeast Asian liver fluke</name>
    <dbReference type="NCBI Taxonomy" id="6198"/>
    <lineage>
        <taxon>Eukaryota</taxon>
        <taxon>Metazoa</taxon>
        <taxon>Spiralia</taxon>
        <taxon>Lophotrochozoa</taxon>
        <taxon>Platyhelminthes</taxon>
        <taxon>Trematoda</taxon>
        <taxon>Digenea</taxon>
        <taxon>Opisthorchiida</taxon>
        <taxon>Opisthorchiata</taxon>
        <taxon>Opisthorchiidae</taxon>
        <taxon>Opisthorchis</taxon>
    </lineage>
</organism>
<name>A0A075A3A6_OPIVI</name>
<protein>
    <submittedName>
        <fullName evidence="1">Uncharacterized protein</fullName>
    </submittedName>
</protein>
<dbReference type="CTD" id="20315400"/>
<dbReference type="Proteomes" id="UP000054324">
    <property type="component" value="Unassembled WGS sequence"/>
</dbReference>
<evidence type="ECO:0000313" key="2">
    <source>
        <dbReference type="Proteomes" id="UP000054324"/>
    </source>
</evidence>
<dbReference type="AlphaFoldDB" id="A0A075A3A6"/>
<dbReference type="EMBL" id="KL596631">
    <property type="protein sequence ID" value="KER32722.1"/>
    <property type="molecule type" value="Genomic_DNA"/>
</dbReference>
<reference evidence="1 2" key="1">
    <citation type="submission" date="2013-11" db="EMBL/GenBank/DDBJ databases">
        <title>Opisthorchis viverrini - life in the bile duct.</title>
        <authorList>
            <person name="Young N.D."/>
            <person name="Nagarajan N."/>
            <person name="Lin S.J."/>
            <person name="Korhonen P.K."/>
            <person name="Jex A.R."/>
            <person name="Hall R.S."/>
            <person name="Safavi-Hemami H."/>
            <person name="Kaewkong W."/>
            <person name="Bertrand D."/>
            <person name="Gao S."/>
            <person name="Seet Q."/>
            <person name="Wongkham S."/>
            <person name="Teh B.T."/>
            <person name="Wongkham C."/>
            <person name="Intapan P.M."/>
            <person name="Maleewong W."/>
            <person name="Yang X."/>
            <person name="Hu M."/>
            <person name="Wang Z."/>
            <person name="Hofmann A."/>
            <person name="Sternberg P.W."/>
            <person name="Tan P."/>
            <person name="Wang J."/>
            <person name="Gasser R.B."/>
        </authorList>
    </citation>
    <scope>NUCLEOTIDE SEQUENCE [LARGE SCALE GENOMIC DNA]</scope>
</reference>
<proteinExistence type="predicted"/>
<dbReference type="RefSeq" id="XP_009163461.1">
    <property type="nucleotide sequence ID" value="XM_009165197.1"/>
</dbReference>
<evidence type="ECO:0000313" key="1">
    <source>
        <dbReference type="EMBL" id="KER32722.1"/>
    </source>
</evidence>
<accession>A0A075A3A6</accession>
<dbReference type="GeneID" id="20315400"/>
<gene>
    <name evidence="1" type="ORF">T265_01212</name>
</gene>